<dbReference type="InterPro" id="IPR003148">
    <property type="entry name" value="RCK_N"/>
</dbReference>
<feature type="transmembrane region" description="Helical" evidence="7">
    <location>
        <begin position="6"/>
        <end position="26"/>
    </location>
</feature>
<dbReference type="InterPro" id="IPR006153">
    <property type="entry name" value="Cation/H_exchanger_TM"/>
</dbReference>
<dbReference type="GO" id="GO:1902600">
    <property type="term" value="P:proton transmembrane transport"/>
    <property type="evidence" value="ECO:0007669"/>
    <property type="project" value="InterPro"/>
</dbReference>
<dbReference type="GO" id="GO:0006813">
    <property type="term" value="P:potassium ion transport"/>
    <property type="evidence" value="ECO:0007669"/>
    <property type="project" value="InterPro"/>
</dbReference>
<evidence type="ECO:0000256" key="5">
    <source>
        <dbReference type="ARBA" id="ARBA00022989"/>
    </source>
</evidence>
<evidence type="ECO:0000256" key="6">
    <source>
        <dbReference type="ARBA" id="ARBA00023136"/>
    </source>
</evidence>
<feature type="domain" description="RCK C-terminal" evidence="9">
    <location>
        <begin position="664"/>
        <end position="747"/>
    </location>
</feature>
<dbReference type="GO" id="GO:0016020">
    <property type="term" value="C:membrane"/>
    <property type="evidence" value="ECO:0007669"/>
    <property type="project" value="UniProtKB-SubCell"/>
</dbReference>
<feature type="transmembrane region" description="Helical" evidence="7">
    <location>
        <begin position="55"/>
        <end position="72"/>
    </location>
</feature>
<dbReference type="RefSeq" id="WP_320002122.1">
    <property type="nucleotide sequence ID" value="NZ_CP138348.1"/>
</dbReference>
<feature type="transmembrane region" description="Helical" evidence="7">
    <location>
        <begin position="31"/>
        <end position="49"/>
    </location>
</feature>
<reference evidence="10" key="1">
    <citation type="submission" date="2023-11" db="EMBL/GenBank/DDBJ databases">
        <title>Genome sequence of Cyanobacterium aponinum BCRC AL20115.</title>
        <authorList>
            <person name="Chang H.-Y."/>
            <person name="Lin K.-M."/>
            <person name="Hsueh H.-T."/>
            <person name="Chu H.-A."/>
            <person name="Kuo C.-H."/>
        </authorList>
    </citation>
    <scope>NUCLEOTIDE SEQUENCE</scope>
    <source>
        <strain evidence="10">AL20115</strain>
    </source>
</reference>
<feature type="transmembrane region" description="Helical" evidence="7">
    <location>
        <begin position="84"/>
        <end position="111"/>
    </location>
</feature>
<feature type="domain" description="RCK N-terminal" evidence="8">
    <location>
        <begin position="412"/>
        <end position="529"/>
    </location>
</feature>
<feature type="transmembrane region" description="Helical" evidence="7">
    <location>
        <begin position="357"/>
        <end position="376"/>
    </location>
</feature>
<evidence type="ECO:0000259" key="9">
    <source>
        <dbReference type="PROSITE" id="PS51202"/>
    </source>
</evidence>
<evidence type="ECO:0000256" key="4">
    <source>
        <dbReference type="ARBA" id="ARBA00022692"/>
    </source>
</evidence>
<dbReference type="Gene3D" id="1.20.1530.20">
    <property type="match status" value="1"/>
</dbReference>
<evidence type="ECO:0000259" key="8">
    <source>
        <dbReference type="PROSITE" id="PS51201"/>
    </source>
</evidence>
<gene>
    <name evidence="10" type="ORF">SAY89_06920</name>
</gene>
<feature type="transmembrane region" description="Helical" evidence="7">
    <location>
        <begin position="272"/>
        <end position="290"/>
    </location>
</feature>
<dbReference type="SUPFAM" id="SSF116726">
    <property type="entry name" value="TrkA C-terminal domain-like"/>
    <property type="match status" value="2"/>
</dbReference>
<feature type="transmembrane region" description="Helical" evidence="7">
    <location>
        <begin position="219"/>
        <end position="238"/>
    </location>
</feature>
<dbReference type="InterPro" id="IPR036291">
    <property type="entry name" value="NAD(P)-bd_dom_sf"/>
</dbReference>
<evidence type="ECO:0000256" key="7">
    <source>
        <dbReference type="SAM" id="Phobius"/>
    </source>
</evidence>
<proteinExistence type="inferred from homology"/>
<comment type="similarity">
    <text evidence="2">Belongs to the monovalent cation:proton antiporter 2 (CPA2) transporter (TC 2.A.37) family.</text>
</comment>
<dbReference type="InterPro" id="IPR006037">
    <property type="entry name" value="RCK_C"/>
</dbReference>
<dbReference type="Pfam" id="PF00999">
    <property type="entry name" value="Na_H_Exchanger"/>
    <property type="match status" value="1"/>
</dbReference>
<feature type="transmembrane region" description="Helical" evidence="7">
    <location>
        <begin position="178"/>
        <end position="199"/>
    </location>
</feature>
<dbReference type="GO" id="GO:0008324">
    <property type="term" value="F:monoatomic cation transmembrane transporter activity"/>
    <property type="evidence" value="ECO:0007669"/>
    <property type="project" value="InterPro"/>
</dbReference>
<name>A0AAF0ZCT8_9CHRO</name>
<evidence type="ECO:0000256" key="1">
    <source>
        <dbReference type="ARBA" id="ARBA00004141"/>
    </source>
</evidence>
<dbReference type="AlphaFoldDB" id="A0AAF0ZCT8"/>
<dbReference type="Gene3D" id="3.40.50.720">
    <property type="entry name" value="NAD(P)-binding Rossmann-like Domain"/>
    <property type="match status" value="1"/>
</dbReference>
<dbReference type="Pfam" id="PF02080">
    <property type="entry name" value="TrkA_C"/>
    <property type="match status" value="2"/>
</dbReference>
<evidence type="ECO:0000313" key="10">
    <source>
        <dbReference type="EMBL" id="WPF89991.1"/>
    </source>
</evidence>
<dbReference type="InterPro" id="IPR038770">
    <property type="entry name" value="Na+/solute_symporter_sf"/>
</dbReference>
<comment type="subcellular location">
    <subcellularLocation>
        <location evidence="1">Membrane</location>
        <topology evidence="1">Multi-pass membrane protein</topology>
    </subcellularLocation>
</comment>
<keyword evidence="5 7" id="KW-1133">Transmembrane helix</keyword>
<keyword evidence="4 7" id="KW-0812">Transmembrane</keyword>
<keyword evidence="6 7" id="KW-0472">Membrane</keyword>
<keyword evidence="3" id="KW-0813">Transport</keyword>
<dbReference type="PANTHER" id="PTHR42751:SF3">
    <property type="entry name" value="SODIUM_GLUTAMATE SYMPORTER"/>
    <property type="match status" value="1"/>
</dbReference>
<evidence type="ECO:0000256" key="3">
    <source>
        <dbReference type="ARBA" id="ARBA00022448"/>
    </source>
</evidence>
<feature type="transmembrane region" description="Helical" evidence="7">
    <location>
        <begin position="149"/>
        <end position="172"/>
    </location>
</feature>
<sequence length="753" mass="82760">MKLKYMLELISIFSAAALGGVLASILRQPVILGYLLAGITIGPFGLGLIQEYEQVEVVAELGVTFLLFALGVEFSFEELKKVKVISLGGGGLQISLTILTTVILSTSLGWVNSIPEGVLLGQMLSLSSTAVVIKVLMDNNEKDTPQGQVMLGILIIQDLALGLMLAVLPALNKPAEEIGIAMIIALVKLILFALGAIIVGKWLVPPILRLLAKTESKELFLLGVVTICLGVALFTGKLGLSTEMGAFVAGLMISEIEYADETLSDVEPLRDICSIAFFASIGVLINPIFLWDNLPIILGLVALVVLGKALLITPIVLLFRYPLKTALVSGLGLAQIGEFSFVLAGEGNQLGILPESVYLMILGTTAVTLIITPFVFKAVPLFFKYVESIPQLKTFFAQFDQPVEIAENLPSKDHIIICGYGQIGSNIISLLKERNYPILVIEQSEQKVKQLRKAEIPYIYGNASSNIVLEKAKVNEAKGMAVALPDALSTRLCIRRSLTLNPELDLVVCAYEEKDIELFYQIGAKEVVQPEFEASIELSTHLFNGLGFPLEAVQQNMQKIRSSHYQKLRSDQDSNLIFRQLEEATRTMSSQWYPLPVDSPLVGKTLEKSYIRRLTGVTLMAIIRFSGEKLDYPEPDTEIKSQDKLLIVGDKEDLAAFDRLAKGEIKNLPQEDDSCVWIKIIENGHLVGKSLKQVEELSKLEVFIQSIRREGKYIRFPDRDTIIEIGDQVLMFGKIASLTQLSQKLTIPVGNRE</sequence>
<feature type="domain" description="RCK C-terminal" evidence="9">
    <location>
        <begin position="578"/>
        <end position="663"/>
    </location>
</feature>
<dbReference type="EMBL" id="CP138348">
    <property type="protein sequence ID" value="WPF89991.1"/>
    <property type="molecule type" value="Genomic_DNA"/>
</dbReference>
<dbReference type="SUPFAM" id="SSF51735">
    <property type="entry name" value="NAD(P)-binding Rossmann-fold domains"/>
    <property type="match status" value="1"/>
</dbReference>
<organism evidence="10">
    <name type="scientific">Cyanobacterium aponinum AL20115</name>
    <dbReference type="NCBI Taxonomy" id="3090662"/>
    <lineage>
        <taxon>Bacteria</taxon>
        <taxon>Bacillati</taxon>
        <taxon>Cyanobacteriota</taxon>
        <taxon>Cyanophyceae</taxon>
        <taxon>Oscillatoriophycideae</taxon>
        <taxon>Chroococcales</taxon>
        <taxon>Geminocystaceae</taxon>
        <taxon>Cyanobacterium</taxon>
    </lineage>
</organism>
<dbReference type="PROSITE" id="PS51201">
    <property type="entry name" value="RCK_N"/>
    <property type="match status" value="1"/>
</dbReference>
<protein>
    <submittedName>
        <fullName evidence="10">Cation:proton antiporter</fullName>
    </submittedName>
</protein>
<dbReference type="Pfam" id="PF02254">
    <property type="entry name" value="TrkA_N"/>
    <property type="match status" value="1"/>
</dbReference>
<dbReference type="GO" id="GO:0015297">
    <property type="term" value="F:antiporter activity"/>
    <property type="evidence" value="ECO:0007669"/>
    <property type="project" value="InterPro"/>
</dbReference>
<dbReference type="PROSITE" id="PS51202">
    <property type="entry name" value="RCK_C"/>
    <property type="match status" value="2"/>
</dbReference>
<dbReference type="PANTHER" id="PTHR42751">
    <property type="entry name" value="SODIUM/HYDROGEN EXCHANGER FAMILY/TRKA DOMAIN PROTEIN"/>
    <property type="match status" value="1"/>
</dbReference>
<dbReference type="InterPro" id="IPR036721">
    <property type="entry name" value="RCK_C_sf"/>
</dbReference>
<dbReference type="Gene3D" id="3.30.70.1450">
    <property type="entry name" value="Regulator of K+ conductance, C-terminal domain"/>
    <property type="match status" value="2"/>
</dbReference>
<feature type="transmembrane region" description="Helical" evidence="7">
    <location>
        <begin position="296"/>
        <end position="319"/>
    </location>
</feature>
<accession>A0AAF0ZCT8</accession>
<evidence type="ECO:0000256" key="2">
    <source>
        <dbReference type="ARBA" id="ARBA00005551"/>
    </source>
</evidence>